<keyword evidence="2" id="KW-1185">Reference proteome</keyword>
<dbReference type="PROSITE" id="PS00063">
    <property type="entry name" value="ALDOKETO_REDUCTASE_3"/>
    <property type="match status" value="1"/>
</dbReference>
<accession>A0A8B7PR10</accession>
<dbReference type="PROSITE" id="PS00062">
    <property type="entry name" value="ALDOKETO_REDUCTASE_2"/>
    <property type="match status" value="1"/>
</dbReference>
<dbReference type="AlphaFoldDB" id="A0A8B7PR10"/>
<dbReference type="GO" id="GO:0016616">
    <property type="term" value="F:oxidoreductase activity, acting on the CH-OH group of donors, NAD or NADP as acceptor"/>
    <property type="evidence" value="ECO:0007669"/>
    <property type="project" value="UniProtKB-ARBA"/>
</dbReference>
<dbReference type="InterPro" id="IPR023210">
    <property type="entry name" value="NADP_OxRdtase_dom"/>
</dbReference>
<dbReference type="OMA" id="LFITTKW"/>
<dbReference type="GeneID" id="108683135"/>
<proteinExistence type="predicted"/>
<dbReference type="PANTHER" id="PTHR43827">
    <property type="entry name" value="2,5-DIKETO-D-GLUCONIC ACID REDUCTASE"/>
    <property type="match status" value="1"/>
</dbReference>
<dbReference type="PRINTS" id="PR00069">
    <property type="entry name" value="ALDKETRDTASE"/>
</dbReference>
<dbReference type="Gene3D" id="3.20.20.100">
    <property type="entry name" value="NADP-dependent oxidoreductase domain"/>
    <property type="match status" value="2"/>
</dbReference>
<reference evidence="3" key="1">
    <citation type="submission" date="2025-08" db="UniProtKB">
        <authorList>
            <consortium name="RefSeq"/>
        </authorList>
    </citation>
    <scope>IDENTIFICATION</scope>
    <source>
        <tissue evidence="3">Whole organism</tissue>
    </source>
</reference>
<name>A0A8B7PR10_HYAAZ</name>
<dbReference type="Pfam" id="PF00248">
    <property type="entry name" value="Aldo_ket_red"/>
    <property type="match status" value="2"/>
</dbReference>
<sequence length="445" mass="49455">MAAEVVNGTHVKLNDGNLMPLLGLGTWQAAHESVTEAVRRALEAGYRHIDTAYSYMNEEAVGEGIRRWGGDRQEVFVTTKLPLIAMGGGRVEKFLRKSLKKLELEYVDLFYAAHESVTEAVRRALETGYRHIDTAYSYLNEEAVGEGIRRWGGDRREVFVTTKLPLIAMGGGRVEKFLRKSLKKLELEYVDLFLLHCPFGLLYRDDDTLHPLDADGNLVVDYATDHVALWKEMEAVRDLGLAKSIGVSNFGTAQLRRLFAIAKIPPAVNQLEMHAEFQQPDMVEYSRQTGLVLTSYATLGSPGRKGTPFGVGIVIPSLLDHPVVRVISELTNKTSTRISSNVGIVIPSLLDHPVVRVISELTNKTPAQVLLRYFVQQGIVVIPKSVTPARITENAQVFGWQLPASAMDALRTLDRGEEARSFMLLRTRGFELHAECPVTITTSNS</sequence>
<organism evidence="2 3">
    <name type="scientific">Hyalella azteca</name>
    <name type="common">Amphipod</name>
    <dbReference type="NCBI Taxonomy" id="294128"/>
    <lineage>
        <taxon>Eukaryota</taxon>
        <taxon>Metazoa</taxon>
        <taxon>Ecdysozoa</taxon>
        <taxon>Arthropoda</taxon>
        <taxon>Crustacea</taxon>
        <taxon>Multicrustacea</taxon>
        <taxon>Malacostraca</taxon>
        <taxon>Eumalacostraca</taxon>
        <taxon>Peracarida</taxon>
        <taxon>Amphipoda</taxon>
        <taxon>Senticaudata</taxon>
        <taxon>Talitrida</taxon>
        <taxon>Talitroidea</taxon>
        <taxon>Hyalellidae</taxon>
        <taxon>Hyalella</taxon>
    </lineage>
</organism>
<gene>
    <name evidence="3" type="primary">LOC108683135</name>
</gene>
<evidence type="ECO:0000259" key="1">
    <source>
        <dbReference type="Pfam" id="PF00248"/>
    </source>
</evidence>
<dbReference type="PANTHER" id="PTHR43827:SF14">
    <property type="entry name" value="NADP-DEPENDENT OXIDOREDUCTASE DOMAIN-CONTAINING PROTEIN"/>
    <property type="match status" value="1"/>
</dbReference>
<dbReference type="OrthoDB" id="416253at2759"/>
<dbReference type="RefSeq" id="XP_018027911.1">
    <property type="nucleotide sequence ID" value="XM_018172422.2"/>
</dbReference>
<dbReference type="KEGG" id="hazt:108683135"/>
<evidence type="ECO:0000313" key="2">
    <source>
        <dbReference type="Proteomes" id="UP000694843"/>
    </source>
</evidence>
<dbReference type="InterPro" id="IPR020471">
    <property type="entry name" value="AKR"/>
</dbReference>
<dbReference type="PROSITE" id="PS00798">
    <property type="entry name" value="ALDOKETO_REDUCTASE_1"/>
    <property type="match status" value="2"/>
</dbReference>
<dbReference type="InterPro" id="IPR036812">
    <property type="entry name" value="NAD(P)_OxRdtase_dom_sf"/>
</dbReference>
<feature type="domain" description="NADP-dependent oxidoreductase" evidence="1">
    <location>
        <begin position="115"/>
        <end position="413"/>
    </location>
</feature>
<dbReference type="InterPro" id="IPR018170">
    <property type="entry name" value="Aldo/ket_reductase_CS"/>
</dbReference>
<protein>
    <submittedName>
        <fullName evidence="3">Aldo-keto reductase family 1 member C15</fullName>
    </submittedName>
</protein>
<evidence type="ECO:0000313" key="3">
    <source>
        <dbReference type="RefSeq" id="XP_018027911.1"/>
    </source>
</evidence>
<dbReference type="Proteomes" id="UP000694843">
    <property type="component" value="Unplaced"/>
</dbReference>
<dbReference type="SUPFAM" id="SSF51430">
    <property type="entry name" value="NAD(P)-linked oxidoreductase"/>
    <property type="match status" value="2"/>
</dbReference>
<feature type="domain" description="NADP-dependent oxidoreductase" evidence="1">
    <location>
        <begin position="22"/>
        <end position="112"/>
    </location>
</feature>